<organism evidence="4 5">
    <name type="scientific">Batillaria attramentaria</name>
    <dbReference type="NCBI Taxonomy" id="370345"/>
    <lineage>
        <taxon>Eukaryota</taxon>
        <taxon>Metazoa</taxon>
        <taxon>Spiralia</taxon>
        <taxon>Lophotrochozoa</taxon>
        <taxon>Mollusca</taxon>
        <taxon>Gastropoda</taxon>
        <taxon>Caenogastropoda</taxon>
        <taxon>Sorbeoconcha</taxon>
        <taxon>Cerithioidea</taxon>
        <taxon>Batillariidae</taxon>
        <taxon>Batillaria</taxon>
    </lineage>
</organism>
<name>A0ABD0JLH0_9CAEN</name>
<dbReference type="AlphaFoldDB" id="A0ABD0JLH0"/>
<dbReference type="InterPro" id="IPR000436">
    <property type="entry name" value="Sushi_SCR_CCP_dom"/>
</dbReference>
<proteinExistence type="predicted"/>
<feature type="non-terminal residue" evidence="4">
    <location>
        <position position="161"/>
    </location>
</feature>
<evidence type="ECO:0000259" key="3">
    <source>
        <dbReference type="PROSITE" id="PS50923"/>
    </source>
</evidence>
<keyword evidence="1" id="KW-1015">Disulfide bond</keyword>
<dbReference type="PROSITE" id="PS50923">
    <property type="entry name" value="SUSHI"/>
    <property type="match status" value="1"/>
</dbReference>
<gene>
    <name evidence="4" type="ORF">BaRGS_00033191</name>
</gene>
<evidence type="ECO:0000313" key="5">
    <source>
        <dbReference type="Proteomes" id="UP001519460"/>
    </source>
</evidence>
<comment type="caution">
    <text evidence="4">The sequence shown here is derived from an EMBL/GenBank/DDBJ whole genome shotgun (WGS) entry which is preliminary data.</text>
</comment>
<keyword evidence="5" id="KW-1185">Reference proteome</keyword>
<evidence type="ECO:0000313" key="4">
    <source>
        <dbReference type="EMBL" id="KAK7475558.1"/>
    </source>
</evidence>
<feature type="domain" description="Sushi" evidence="3">
    <location>
        <begin position="92"/>
        <end position="161"/>
    </location>
</feature>
<keyword evidence="2" id="KW-0768">Sushi</keyword>
<accession>A0ABD0JLH0</accession>
<dbReference type="EMBL" id="JACVVK020000402">
    <property type="protein sequence ID" value="KAK7475558.1"/>
    <property type="molecule type" value="Genomic_DNA"/>
</dbReference>
<reference evidence="4 5" key="1">
    <citation type="journal article" date="2023" name="Sci. Data">
        <title>Genome assembly of the Korean intertidal mud-creeper Batillaria attramentaria.</title>
        <authorList>
            <person name="Patra A.K."/>
            <person name="Ho P.T."/>
            <person name="Jun S."/>
            <person name="Lee S.J."/>
            <person name="Kim Y."/>
            <person name="Won Y.J."/>
        </authorList>
    </citation>
    <scope>NUCLEOTIDE SEQUENCE [LARGE SCALE GENOMIC DNA]</scope>
    <source>
        <strain evidence="4">Wonlab-2016</strain>
    </source>
</reference>
<dbReference type="Gene3D" id="2.10.70.10">
    <property type="entry name" value="Complement Module, domain 1"/>
    <property type="match status" value="1"/>
</dbReference>
<evidence type="ECO:0000256" key="2">
    <source>
        <dbReference type="PROSITE-ProRule" id="PRU00302"/>
    </source>
</evidence>
<dbReference type="Proteomes" id="UP001519460">
    <property type="component" value="Unassembled WGS sequence"/>
</dbReference>
<comment type="caution">
    <text evidence="2">Lacks conserved residue(s) required for the propagation of feature annotation.</text>
</comment>
<sequence length="161" mass="17763">MTLDYCPPPTSSPNHGTYYCTIGNAVGFCHGYCDEGYEFPGGTKVLIHRCDLMTGKWLSGPDLPDCVPTGSRGSKRQIRTSTTPTTTVTESVGCDHRKALRVPDHGTYSCQEGVYYHGLLTCRVTCDPGYIFPDGKTQLEFNCNGLLQQWDTRNINIPDCV</sequence>
<evidence type="ECO:0000256" key="1">
    <source>
        <dbReference type="ARBA" id="ARBA00023157"/>
    </source>
</evidence>
<protein>
    <recommendedName>
        <fullName evidence="3">Sushi domain-containing protein</fullName>
    </recommendedName>
</protein>